<dbReference type="WBParaSite" id="Minc3s01298g22581">
    <property type="protein sequence ID" value="Minc3s01298g22581"/>
    <property type="gene ID" value="Minc3s01298g22581"/>
</dbReference>
<dbReference type="Proteomes" id="UP000887563">
    <property type="component" value="Unplaced"/>
</dbReference>
<sequence length="101" mass="11717">MFAVDVERNDCVRHYELTAEDFHPKRQRSQRLFADVVRNAKQVHVRLVVSVVAADGNLAYFAVEFVEEIVGLVEMKGNRSIWNRSRLIVDIHIHMKSPSQK</sequence>
<evidence type="ECO:0000313" key="1">
    <source>
        <dbReference type="Proteomes" id="UP000887563"/>
    </source>
</evidence>
<proteinExistence type="predicted"/>
<organism evidence="1 2">
    <name type="scientific">Meloidogyne incognita</name>
    <name type="common">Southern root-knot nematode worm</name>
    <name type="synonym">Oxyuris incognita</name>
    <dbReference type="NCBI Taxonomy" id="6306"/>
    <lineage>
        <taxon>Eukaryota</taxon>
        <taxon>Metazoa</taxon>
        <taxon>Ecdysozoa</taxon>
        <taxon>Nematoda</taxon>
        <taxon>Chromadorea</taxon>
        <taxon>Rhabditida</taxon>
        <taxon>Tylenchina</taxon>
        <taxon>Tylenchomorpha</taxon>
        <taxon>Tylenchoidea</taxon>
        <taxon>Meloidogynidae</taxon>
        <taxon>Meloidogyninae</taxon>
        <taxon>Meloidogyne</taxon>
        <taxon>Meloidogyne incognita group</taxon>
    </lineage>
</organism>
<keyword evidence="1" id="KW-1185">Reference proteome</keyword>
<evidence type="ECO:0000313" key="2">
    <source>
        <dbReference type="WBParaSite" id="Minc3s01298g22581"/>
    </source>
</evidence>
<name>A0A914M7G7_MELIC</name>
<dbReference type="AlphaFoldDB" id="A0A914M7G7"/>
<accession>A0A914M7G7</accession>
<protein>
    <submittedName>
        <fullName evidence="2">Uncharacterized protein</fullName>
    </submittedName>
</protein>
<reference evidence="2" key="1">
    <citation type="submission" date="2022-11" db="UniProtKB">
        <authorList>
            <consortium name="WormBaseParasite"/>
        </authorList>
    </citation>
    <scope>IDENTIFICATION</scope>
</reference>